<organism evidence="2 3">
    <name type="scientific">Paracoccidioides brasiliensis (strain Pb18)</name>
    <dbReference type="NCBI Taxonomy" id="502780"/>
    <lineage>
        <taxon>Eukaryota</taxon>
        <taxon>Fungi</taxon>
        <taxon>Dikarya</taxon>
        <taxon>Ascomycota</taxon>
        <taxon>Pezizomycotina</taxon>
        <taxon>Eurotiomycetes</taxon>
        <taxon>Eurotiomycetidae</taxon>
        <taxon>Onygenales</taxon>
        <taxon>Ajellomycetaceae</taxon>
        <taxon>Paracoccidioides</taxon>
    </lineage>
</organism>
<dbReference type="EMBL" id="KN275968">
    <property type="protein sequence ID" value="EEH42783.2"/>
    <property type="molecule type" value="Genomic_DNA"/>
</dbReference>
<protein>
    <submittedName>
        <fullName evidence="2">Uncharacterized protein</fullName>
    </submittedName>
</protein>
<accession>C1GK17</accession>
<dbReference type="KEGG" id="pbn:PADG_07603"/>
<dbReference type="AlphaFoldDB" id="C1GK17"/>
<evidence type="ECO:0000313" key="3">
    <source>
        <dbReference type="Proteomes" id="UP000001628"/>
    </source>
</evidence>
<dbReference type="RefSeq" id="XP_010762973.1">
    <property type="nucleotide sequence ID" value="XM_010764671.1"/>
</dbReference>
<gene>
    <name evidence="2" type="ORF">PADG_07603</name>
</gene>
<dbReference type="InParanoid" id="C1GK17"/>
<reference evidence="2 3" key="1">
    <citation type="journal article" date="2011" name="PLoS Genet.">
        <title>Comparative genomic analysis of human fungal pathogens causing paracoccidioidomycosis.</title>
        <authorList>
            <person name="Desjardins C.A."/>
            <person name="Champion M.D."/>
            <person name="Holder J.W."/>
            <person name="Muszewska A."/>
            <person name="Goldberg J."/>
            <person name="Bailao A.M."/>
            <person name="Brigido M.M."/>
            <person name="Ferreira M.E."/>
            <person name="Garcia A.M."/>
            <person name="Grynberg M."/>
            <person name="Gujja S."/>
            <person name="Heiman D.I."/>
            <person name="Henn M.R."/>
            <person name="Kodira C.D."/>
            <person name="Leon-Narvaez H."/>
            <person name="Longo L.V."/>
            <person name="Ma L.J."/>
            <person name="Malavazi I."/>
            <person name="Matsuo A.L."/>
            <person name="Morais F.V."/>
            <person name="Pereira M."/>
            <person name="Rodriguez-Brito S."/>
            <person name="Sakthikumar S."/>
            <person name="Salem-Izacc S.M."/>
            <person name="Sykes S.M."/>
            <person name="Teixeira M.M."/>
            <person name="Vallejo M.C."/>
            <person name="Walter M.E."/>
            <person name="Yandava C."/>
            <person name="Young S."/>
            <person name="Zeng Q."/>
            <person name="Zucker J."/>
            <person name="Felipe M.S."/>
            <person name="Goldman G.H."/>
            <person name="Haas B.J."/>
            <person name="McEwen J.G."/>
            <person name="Nino-Vega G."/>
            <person name="Puccia R."/>
            <person name="San-Blas G."/>
            <person name="Soares C.M."/>
            <person name="Birren B.W."/>
            <person name="Cuomo C.A."/>
        </authorList>
    </citation>
    <scope>NUCLEOTIDE SEQUENCE [LARGE SCALE GENOMIC DNA]</scope>
    <source>
        <strain evidence="2 3">Pb18</strain>
    </source>
</reference>
<feature type="region of interest" description="Disordered" evidence="1">
    <location>
        <begin position="1"/>
        <end position="20"/>
    </location>
</feature>
<dbReference type="HOGENOM" id="CLU_2904798_0_0_1"/>
<proteinExistence type="predicted"/>
<evidence type="ECO:0000256" key="1">
    <source>
        <dbReference type="SAM" id="MobiDB-lite"/>
    </source>
</evidence>
<dbReference type="VEuPathDB" id="FungiDB:PADG_07603"/>
<dbReference type="GeneID" id="22586068"/>
<keyword evidence="3" id="KW-1185">Reference proteome</keyword>
<sequence length="62" mass="6621">MQRALAEIGPGTTRSNHTIDTGIVGVSEEDILLLESVLIPDSGLRPPAKEMLHNGWLDGKGL</sequence>
<name>C1GK17_PARBD</name>
<dbReference type="Proteomes" id="UP000001628">
    <property type="component" value="Unassembled WGS sequence"/>
</dbReference>
<evidence type="ECO:0000313" key="2">
    <source>
        <dbReference type="EMBL" id="EEH42783.2"/>
    </source>
</evidence>